<feature type="transmembrane region" description="Helical" evidence="12">
    <location>
        <begin position="601"/>
        <end position="620"/>
    </location>
</feature>
<dbReference type="InterPro" id="IPR052192">
    <property type="entry name" value="Insect_Ionotropic_Sensory_Rcpt"/>
</dbReference>
<evidence type="ECO:0000256" key="1">
    <source>
        <dbReference type="ARBA" id="ARBA00004651"/>
    </source>
</evidence>
<evidence type="ECO:0000313" key="15">
    <source>
        <dbReference type="EMBL" id="CAG7716831.1"/>
    </source>
</evidence>
<feature type="signal peptide" evidence="13">
    <location>
        <begin position="1"/>
        <end position="20"/>
    </location>
</feature>
<evidence type="ECO:0000313" key="16">
    <source>
        <dbReference type="Proteomes" id="UP000708208"/>
    </source>
</evidence>
<feature type="chain" id="PRO_5035291320" description="Ionotropic glutamate receptor L-glutamate and glycine-binding domain-containing protein" evidence="13">
    <location>
        <begin position="21"/>
        <end position="639"/>
    </location>
</feature>
<evidence type="ECO:0000256" key="4">
    <source>
        <dbReference type="ARBA" id="ARBA00022692"/>
    </source>
</evidence>
<dbReference type="EMBL" id="CAJVCH010041593">
    <property type="protein sequence ID" value="CAG7716831.1"/>
    <property type="molecule type" value="Genomic_DNA"/>
</dbReference>
<evidence type="ECO:0000256" key="13">
    <source>
        <dbReference type="SAM" id="SignalP"/>
    </source>
</evidence>
<keyword evidence="16" id="KW-1185">Reference proteome</keyword>
<evidence type="ECO:0000256" key="3">
    <source>
        <dbReference type="ARBA" id="ARBA00022475"/>
    </source>
</evidence>
<keyword evidence="4 12" id="KW-0812">Transmembrane</keyword>
<comment type="caution">
    <text evidence="15">The sequence shown here is derived from an EMBL/GenBank/DDBJ whole genome shotgun (WGS) entry which is preliminary data.</text>
</comment>
<accession>A0A8J2JC39</accession>
<dbReference type="InterPro" id="IPR019594">
    <property type="entry name" value="Glu/Gly-bd"/>
</dbReference>
<evidence type="ECO:0000256" key="2">
    <source>
        <dbReference type="ARBA" id="ARBA00022448"/>
    </source>
</evidence>
<name>A0A8J2JC39_9HEXA</name>
<keyword evidence="5 12" id="KW-1133">Transmembrane helix</keyword>
<evidence type="ECO:0000256" key="8">
    <source>
        <dbReference type="ARBA" id="ARBA00023170"/>
    </source>
</evidence>
<keyword evidence="6" id="KW-0406">Ion transport</keyword>
<evidence type="ECO:0000256" key="11">
    <source>
        <dbReference type="ARBA" id="ARBA00023303"/>
    </source>
</evidence>
<keyword evidence="13" id="KW-0732">Signal</keyword>
<gene>
    <name evidence="15" type="ORF">AFUS01_LOCUS6318</name>
</gene>
<evidence type="ECO:0000256" key="9">
    <source>
        <dbReference type="ARBA" id="ARBA00023180"/>
    </source>
</evidence>
<protein>
    <recommendedName>
        <fullName evidence="14">Ionotropic glutamate receptor L-glutamate and glycine-binding domain-containing protein</fullName>
    </recommendedName>
</protein>
<dbReference type="GO" id="GO:0015276">
    <property type="term" value="F:ligand-gated monoatomic ion channel activity"/>
    <property type="evidence" value="ECO:0007669"/>
    <property type="project" value="InterPro"/>
</dbReference>
<dbReference type="GO" id="GO:0005886">
    <property type="term" value="C:plasma membrane"/>
    <property type="evidence" value="ECO:0007669"/>
    <property type="project" value="UniProtKB-SubCell"/>
</dbReference>
<keyword evidence="7 12" id="KW-0472">Membrane</keyword>
<organism evidence="15 16">
    <name type="scientific">Allacma fusca</name>
    <dbReference type="NCBI Taxonomy" id="39272"/>
    <lineage>
        <taxon>Eukaryota</taxon>
        <taxon>Metazoa</taxon>
        <taxon>Ecdysozoa</taxon>
        <taxon>Arthropoda</taxon>
        <taxon>Hexapoda</taxon>
        <taxon>Collembola</taxon>
        <taxon>Symphypleona</taxon>
        <taxon>Sminthuridae</taxon>
        <taxon>Allacma</taxon>
    </lineage>
</organism>
<evidence type="ECO:0000256" key="7">
    <source>
        <dbReference type="ARBA" id="ARBA00023136"/>
    </source>
</evidence>
<dbReference type="Proteomes" id="UP000708208">
    <property type="component" value="Unassembled WGS sequence"/>
</dbReference>
<feature type="transmembrane region" description="Helical" evidence="12">
    <location>
        <begin position="332"/>
        <end position="354"/>
    </location>
</feature>
<dbReference type="Pfam" id="PF10613">
    <property type="entry name" value="Lig_chan-Glu_bd"/>
    <property type="match status" value="1"/>
</dbReference>
<evidence type="ECO:0000259" key="14">
    <source>
        <dbReference type="Pfam" id="PF10613"/>
    </source>
</evidence>
<reference evidence="15" key="1">
    <citation type="submission" date="2021-06" db="EMBL/GenBank/DDBJ databases">
        <authorList>
            <person name="Hodson N. C."/>
            <person name="Mongue J. A."/>
            <person name="Jaron S. K."/>
        </authorList>
    </citation>
    <scope>NUCLEOTIDE SEQUENCE</scope>
</reference>
<evidence type="ECO:0000256" key="12">
    <source>
        <dbReference type="SAM" id="Phobius"/>
    </source>
</evidence>
<keyword evidence="3" id="KW-1003">Cell membrane</keyword>
<dbReference type="PANTHER" id="PTHR42643:SF24">
    <property type="entry name" value="IONOTROPIC RECEPTOR 60A"/>
    <property type="match status" value="1"/>
</dbReference>
<keyword evidence="8" id="KW-0675">Receptor</keyword>
<keyword evidence="2" id="KW-0813">Transport</keyword>
<feature type="domain" description="Ionotropic glutamate receptor L-glutamate and glycine-binding" evidence="14">
    <location>
        <begin position="210"/>
        <end position="310"/>
    </location>
</feature>
<evidence type="ECO:0000256" key="5">
    <source>
        <dbReference type="ARBA" id="ARBA00022989"/>
    </source>
</evidence>
<dbReference type="OrthoDB" id="6891213at2759"/>
<comment type="subcellular location">
    <subcellularLocation>
        <location evidence="1">Cell membrane</location>
        <topology evidence="1">Multi-pass membrane protein</topology>
    </subcellularLocation>
</comment>
<dbReference type="PANTHER" id="PTHR42643">
    <property type="entry name" value="IONOTROPIC RECEPTOR 20A-RELATED"/>
    <property type="match status" value="1"/>
</dbReference>
<keyword evidence="9" id="KW-0325">Glycoprotein</keyword>
<evidence type="ECO:0000256" key="10">
    <source>
        <dbReference type="ARBA" id="ARBA00023286"/>
    </source>
</evidence>
<sequence>MSSKIILNLLNIILAAQTFSYPFHNSFEKNRNILEKVFQLLEISPRSPDEPSSCLQLIYPRDTIYSDIFLGLTLSLMFQESQPVLNFGNIEDLLTFIDKSLSTTFHWNAQKTKSLLYFETNSVAENILNKISKINGPTRRGNVVFISSKTLFLSPLFEDPSVRSLKQKSGFSLQNNMVLIEPEIQTGKMVLTSNIPTRPKNLINLRNRHIRISGSKMPPYCDVSTENGKKIFSGANFAIIDSSSKKYNFTYDLEAPKGKSPGSKLKNGTWTGMLADVYNGKADVTIVNAYNVERFHVIDFTTSFTITNLVYVTSHPRKQISLAAIIYPYDTFVWTMIVLSFLSMIPVYALIFRFNPILQAHRRRFQDILYDSIRFPYTIAFRQDIRIPQGVKFLSINWMMANILIGIGYESNLVSYLSFPEPGSIPMNFNDLADTDFEIHFNIFSNIGRSLFRQGSSVMLKKMNAKFLKEVPAVECVVAALENDQVACVGWSDLLYSAIAKNLTLATGIDPLFVSQHSLINNWLAFGLRKDSQYTEALSYIGTSYAEAGLVQRWKEDINFKYKQIGKTWSSTQTQSKVFEKLTQMTLGRLNEPKPFRIENVQISFIIFVVGISVSSFYFFEEILRVILKSNTIQHVQVY</sequence>
<evidence type="ECO:0000256" key="6">
    <source>
        <dbReference type="ARBA" id="ARBA00023065"/>
    </source>
</evidence>
<keyword evidence="10" id="KW-1071">Ligand-gated ion channel</keyword>
<keyword evidence="11" id="KW-0407">Ion channel</keyword>
<dbReference type="AlphaFoldDB" id="A0A8J2JC39"/>
<proteinExistence type="predicted"/>